<dbReference type="InterPro" id="IPR043760">
    <property type="entry name" value="PycTM_dom"/>
</dbReference>
<comment type="caution">
    <text evidence="10">The sequence shown here is derived from an EMBL/GenBank/DDBJ whole genome shotgun (WGS) entry which is preliminary data.</text>
</comment>
<keyword evidence="3 8" id="KW-0812">Transmembrane</keyword>
<evidence type="ECO:0000256" key="7">
    <source>
        <dbReference type="ARBA" id="ARBA00023136"/>
    </source>
</evidence>
<evidence type="ECO:0000256" key="3">
    <source>
        <dbReference type="ARBA" id="ARBA00022692"/>
    </source>
</evidence>
<gene>
    <name evidence="10" type="ORF">B0I28_101898</name>
</gene>
<name>A0A2T0UXF1_9ACTN</name>
<keyword evidence="7 8" id="KW-0472">Membrane</keyword>
<sequence>MNQSSTVLAALASRAKHARSQTALADAKAQTLASGLVPSIAAAIAAGAFAGVTGPAAVTGWIAAALAAAAVAFLGLVLWPRTSKRRGPSTPRQLLDVLAEASETEQLHLAATEALRLERIEAVKFAWLRAAMALTAAAGLLAATTVALAVSG</sequence>
<evidence type="ECO:0000256" key="6">
    <source>
        <dbReference type="ARBA" id="ARBA00023118"/>
    </source>
</evidence>
<comment type="subcellular location">
    <subcellularLocation>
        <location evidence="1">Cell membrane</location>
    </subcellularLocation>
</comment>
<organism evidence="10 11">
    <name type="scientific">Glycomyces artemisiae</name>
    <dbReference type="NCBI Taxonomy" id="1076443"/>
    <lineage>
        <taxon>Bacteria</taxon>
        <taxon>Bacillati</taxon>
        <taxon>Actinomycetota</taxon>
        <taxon>Actinomycetes</taxon>
        <taxon>Glycomycetales</taxon>
        <taxon>Glycomycetaceae</taxon>
        <taxon>Glycomyces</taxon>
    </lineage>
</organism>
<dbReference type="Pfam" id="PF18967">
    <property type="entry name" value="PycTM"/>
    <property type="match status" value="1"/>
</dbReference>
<keyword evidence="4" id="KW-0547">Nucleotide-binding</keyword>
<evidence type="ECO:0000256" key="2">
    <source>
        <dbReference type="ARBA" id="ARBA00022475"/>
    </source>
</evidence>
<protein>
    <recommendedName>
        <fullName evidence="9">Pycsar effector protein domain-containing protein</fullName>
    </recommendedName>
</protein>
<evidence type="ECO:0000313" key="10">
    <source>
        <dbReference type="EMBL" id="PRY62564.1"/>
    </source>
</evidence>
<accession>A0A2T0UXF1</accession>
<evidence type="ECO:0000256" key="5">
    <source>
        <dbReference type="ARBA" id="ARBA00022989"/>
    </source>
</evidence>
<evidence type="ECO:0000256" key="4">
    <source>
        <dbReference type="ARBA" id="ARBA00022741"/>
    </source>
</evidence>
<feature type="transmembrane region" description="Helical" evidence="8">
    <location>
        <begin position="58"/>
        <end position="79"/>
    </location>
</feature>
<proteinExistence type="predicted"/>
<reference evidence="10 11" key="1">
    <citation type="submission" date="2018-03" db="EMBL/GenBank/DDBJ databases">
        <title>Genomic Encyclopedia of Type Strains, Phase III (KMG-III): the genomes of soil and plant-associated and newly described type strains.</title>
        <authorList>
            <person name="Whitman W."/>
        </authorList>
    </citation>
    <scope>NUCLEOTIDE SEQUENCE [LARGE SCALE GENOMIC DNA]</scope>
    <source>
        <strain evidence="10 11">CGMCC 4.7067</strain>
    </source>
</reference>
<evidence type="ECO:0000259" key="9">
    <source>
        <dbReference type="Pfam" id="PF18967"/>
    </source>
</evidence>
<feature type="transmembrane region" description="Helical" evidence="8">
    <location>
        <begin position="32"/>
        <end position="52"/>
    </location>
</feature>
<dbReference type="RefSeq" id="WP_106362568.1">
    <property type="nucleotide sequence ID" value="NZ_PVTJ01000001.1"/>
</dbReference>
<feature type="domain" description="Pycsar effector protein" evidence="9">
    <location>
        <begin position="15"/>
        <end position="149"/>
    </location>
</feature>
<evidence type="ECO:0000256" key="1">
    <source>
        <dbReference type="ARBA" id="ARBA00004236"/>
    </source>
</evidence>
<dbReference type="AlphaFoldDB" id="A0A2T0UXF1"/>
<keyword evidence="6" id="KW-0051">Antiviral defense</keyword>
<keyword evidence="2" id="KW-1003">Cell membrane</keyword>
<dbReference type="EMBL" id="PVTJ01000001">
    <property type="protein sequence ID" value="PRY62564.1"/>
    <property type="molecule type" value="Genomic_DNA"/>
</dbReference>
<evidence type="ECO:0000313" key="11">
    <source>
        <dbReference type="Proteomes" id="UP000238176"/>
    </source>
</evidence>
<keyword evidence="11" id="KW-1185">Reference proteome</keyword>
<evidence type="ECO:0000256" key="8">
    <source>
        <dbReference type="SAM" id="Phobius"/>
    </source>
</evidence>
<keyword evidence="5 8" id="KW-1133">Transmembrane helix</keyword>
<feature type="transmembrane region" description="Helical" evidence="8">
    <location>
        <begin position="126"/>
        <end position="150"/>
    </location>
</feature>
<dbReference type="Proteomes" id="UP000238176">
    <property type="component" value="Unassembled WGS sequence"/>
</dbReference>